<proteinExistence type="predicted"/>
<accession>A0AAE9GAU4</accession>
<evidence type="ECO:0000313" key="2">
    <source>
        <dbReference type="Proteomes" id="UP000832072"/>
    </source>
</evidence>
<dbReference type="EMBL" id="OM638103">
    <property type="protein sequence ID" value="UNY47085.1"/>
    <property type="molecule type" value="Genomic_DNA"/>
</dbReference>
<gene>
    <name evidence="1" type="ORF">EHEKIMEA_00203</name>
</gene>
<protein>
    <submittedName>
        <fullName evidence="1">Uncharacterized protein</fullName>
    </submittedName>
</protein>
<name>A0AAE9GAU4_9CAUD</name>
<evidence type="ECO:0000313" key="1">
    <source>
        <dbReference type="EMBL" id="UNY47085.1"/>
    </source>
</evidence>
<dbReference type="Proteomes" id="UP000832072">
    <property type="component" value="Segment"/>
</dbReference>
<organism evidence="1 2">
    <name type="scientific">Cronobacter phage LPCS28</name>
    <dbReference type="NCBI Taxonomy" id="2924885"/>
    <lineage>
        <taxon>Viruses</taxon>
        <taxon>Duplodnaviria</taxon>
        <taxon>Heunggongvirae</taxon>
        <taxon>Uroviricota</taxon>
        <taxon>Caudoviricetes</taxon>
        <taxon>Pantevenvirales</taxon>
        <taxon>Straboviridae</taxon>
        <taxon>Nanhuvirus</taxon>
        <taxon>Nanhuvirus LPCS28</taxon>
    </lineage>
</organism>
<keyword evidence="2" id="KW-1185">Reference proteome</keyword>
<reference evidence="1 2" key="1">
    <citation type="submission" date="2022-02" db="EMBL/GenBank/DDBJ databases">
        <authorList>
            <person name="Tian F."/>
            <person name="Li J."/>
            <person name="Li F."/>
            <person name="Tong Y."/>
        </authorList>
    </citation>
    <scope>NUCLEOTIDE SEQUENCE [LARGE SCALE GENOMIC DNA]</scope>
</reference>
<sequence length="81" mass="9568">MSQTQIDKDLKVAYDLLNRRKLRWCSGGVCACMGCANSEINKAQWDRIIEIPEIKMILERKKAENQAQMKQFIQRLRDRQL</sequence>